<dbReference type="CDD" id="cd05466">
    <property type="entry name" value="PBP2_LTTR_substrate"/>
    <property type="match status" value="1"/>
</dbReference>
<dbReference type="Gene3D" id="3.40.190.290">
    <property type="match status" value="1"/>
</dbReference>
<evidence type="ECO:0000256" key="3">
    <source>
        <dbReference type="ARBA" id="ARBA00023125"/>
    </source>
</evidence>
<proteinExistence type="inferred from homology"/>
<evidence type="ECO:0000256" key="4">
    <source>
        <dbReference type="ARBA" id="ARBA00023163"/>
    </source>
</evidence>
<reference evidence="6 7" key="1">
    <citation type="submission" date="2024-04" db="EMBL/GenBank/DDBJ databases">
        <title>Defined microbial consortia suppress multidrug-resistant proinflammatory Enterobacteriaceae via ecological control.</title>
        <authorList>
            <person name="Furuichi M."/>
            <person name="Kawaguchi T."/>
            <person name="Pust M."/>
            <person name="Yasuma K."/>
            <person name="Plichta D."/>
            <person name="Hasegawa N."/>
            <person name="Ohya T."/>
            <person name="Bhattarai S."/>
            <person name="Sasajima S."/>
            <person name="Aoto Y."/>
            <person name="Tuganbaev T."/>
            <person name="Yaginuma M."/>
            <person name="Ueda M."/>
            <person name="Okahashi N."/>
            <person name="Amafuji K."/>
            <person name="Kiridooshi Y."/>
            <person name="Sugita K."/>
            <person name="Strazar M."/>
            <person name="Skelly A."/>
            <person name="Suda W."/>
            <person name="Hattori M."/>
            <person name="Nakamoto N."/>
            <person name="Caballero S."/>
            <person name="Norman J."/>
            <person name="Olle B."/>
            <person name="Tanoue T."/>
            <person name="Arita M."/>
            <person name="Bucci V."/>
            <person name="Atarashi K."/>
            <person name="Xavier R."/>
            <person name="Honda K."/>
        </authorList>
    </citation>
    <scope>NUCLEOTIDE SEQUENCE [LARGE SCALE GENOMIC DNA]</scope>
    <source>
        <strain evidence="7">f13</strain>
    </source>
</reference>
<keyword evidence="7" id="KW-1185">Reference proteome</keyword>
<dbReference type="Pfam" id="PF00126">
    <property type="entry name" value="HTH_1"/>
    <property type="match status" value="1"/>
</dbReference>
<dbReference type="PANTHER" id="PTHR30346:SF17">
    <property type="entry name" value="LYSR FAMILY TRANSCRIPTIONAL REGULATOR"/>
    <property type="match status" value="1"/>
</dbReference>
<keyword evidence="3" id="KW-0238">DNA-binding</keyword>
<dbReference type="EMBL" id="BAABXL010000001">
    <property type="protein sequence ID" value="GAA6268293.1"/>
    <property type="molecule type" value="Genomic_DNA"/>
</dbReference>
<dbReference type="Proteomes" id="UP001600894">
    <property type="component" value="Unassembled WGS sequence"/>
</dbReference>
<evidence type="ECO:0000313" key="7">
    <source>
        <dbReference type="Proteomes" id="UP001600894"/>
    </source>
</evidence>
<sequence>MFNSQLTVFVCVADCGSFNKAAEQLYISPPAVMKKINALEKHLDMKLFDRTSQGIRLTAAGKVIYRHARFLFDYSDKAIEEAKQAAGTADTTFCIGTSLLNPCRPFMDLWYQVKDHFPGYKLHIVPFEDNHQGIVSEISSLGKKFDFLIGACDSAIWLDHCNFQPLGVYQHCIALSREHRLAKKARLTIQDLYGETLMMVKQGDSSVVDRIRAEISCHPQIEIEDTPQFYDMEVFNRCAQTQNAMVILECWQEVHPGLVTLPVDWDFPLPYGLLYSLNPPEDVIKLCCLCHGAEEEPLQKK</sequence>
<dbReference type="SUPFAM" id="SSF46785">
    <property type="entry name" value="Winged helix' DNA-binding domain"/>
    <property type="match status" value="1"/>
</dbReference>
<dbReference type="InterPro" id="IPR000847">
    <property type="entry name" value="LysR_HTH_N"/>
</dbReference>
<dbReference type="PROSITE" id="PS50931">
    <property type="entry name" value="HTH_LYSR"/>
    <property type="match status" value="1"/>
</dbReference>
<comment type="similarity">
    <text evidence="1">Belongs to the LysR transcriptional regulatory family.</text>
</comment>
<dbReference type="Gene3D" id="1.10.10.10">
    <property type="entry name" value="Winged helix-like DNA-binding domain superfamily/Winged helix DNA-binding domain"/>
    <property type="match status" value="1"/>
</dbReference>
<dbReference type="Pfam" id="PF03466">
    <property type="entry name" value="LysR_substrate"/>
    <property type="match status" value="1"/>
</dbReference>
<dbReference type="PANTHER" id="PTHR30346">
    <property type="entry name" value="TRANSCRIPTIONAL DUAL REGULATOR HCAR-RELATED"/>
    <property type="match status" value="1"/>
</dbReference>
<dbReference type="SUPFAM" id="SSF53850">
    <property type="entry name" value="Periplasmic binding protein-like II"/>
    <property type="match status" value="1"/>
</dbReference>
<evidence type="ECO:0000313" key="6">
    <source>
        <dbReference type="EMBL" id="GAA6268293.1"/>
    </source>
</evidence>
<keyword evidence="2" id="KW-0805">Transcription regulation</keyword>
<evidence type="ECO:0000256" key="1">
    <source>
        <dbReference type="ARBA" id="ARBA00009437"/>
    </source>
</evidence>
<dbReference type="InterPro" id="IPR036388">
    <property type="entry name" value="WH-like_DNA-bd_sf"/>
</dbReference>
<feature type="domain" description="HTH lysR-type" evidence="5">
    <location>
        <begin position="1"/>
        <end position="58"/>
    </location>
</feature>
<comment type="caution">
    <text evidence="6">The sequence shown here is derived from an EMBL/GenBank/DDBJ whole genome shotgun (WGS) entry which is preliminary data.</text>
</comment>
<keyword evidence="4" id="KW-0804">Transcription</keyword>
<evidence type="ECO:0000259" key="5">
    <source>
        <dbReference type="PROSITE" id="PS50931"/>
    </source>
</evidence>
<accession>A0ABQ0AW85</accession>
<protein>
    <recommendedName>
        <fullName evidence="5">HTH lysR-type domain-containing protein</fullName>
    </recommendedName>
</protein>
<evidence type="ECO:0000256" key="2">
    <source>
        <dbReference type="ARBA" id="ARBA00023015"/>
    </source>
</evidence>
<name>A0ABQ0AW85_9FIRM</name>
<dbReference type="PRINTS" id="PR00039">
    <property type="entry name" value="HTHLYSR"/>
</dbReference>
<organism evidence="6 7">
    <name type="scientific">Enterocloster alcoholdehydrogenati</name>
    <dbReference type="NCBI Taxonomy" id="2547410"/>
    <lineage>
        <taxon>Bacteria</taxon>
        <taxon>Bacillati</taxon>
        <taxon>Bacillota</taxon>
        <taxon>Clostridia</taxon>
        <taxon>Lachnospirales</taxon>
        <taxon>Lachnospiraceae</taxon>
        <taxon>Enterocloster</taxon>
    </lineage>
</organism>
<dbReference type="InterPro" id="IPR005119">
    <property type="entry name" value="LysR_subst-bd"/>
</dbReference>
<dbReference type="InterPro" id="IPR036390">
    <property type="entry name" value="WH_DNA-bd_sf"/>
</dbReference>
<gene>
    <name evidence="6" type="ORF">F130042H8_13530</name>
</gene>
<dbReference type="RefSeq" id="WP_176254634.1">
    <property type="nucleotide sequence ID" value="NZ_BAABXL010000001.1"/>
</dbReference>